<evidence type="ECO:0000313" key="2">
    <source>
        <dbReference type="Proteomes" id="UP000256873"/>
    </source>
</evidence>
<sequence length="341" mass="37840">MKLQDIFNDSLVITLDQLKADSELVQQIEIRLKTLGLLDTAEVDGVWRNSTESALVEFCRLAFLNNMNTKVFGRTFAKKLIEMPVLIPNPLAGQAAVLNLTGSVGRSGNNNSTDVQLVKNRLSDLGFSWIGRNGTVDNETIRTIELFQAIISGRTIVGGVDGRIDVNGRTHQFLQSGNAPQWQEMPSGSSTEGFINHDNQQGDTHDFGTNWMVETIQEAGKLYLTNFRNSHPNAALIATNNLSIARGGNTSIHQTHETGLSCDILLPRRDGTFGRITFRDGVYDRDAMEAMLRSIRNQGKYRIKQIFFNDFSLVVKGLCQNLNDGGVHDNHAHIDIETPQL</sequence>
<dbReference type="InterPro" id="IPR009045">
    <property type="entry name" value="Zn_M74/Hedgehog-like"/>
</dbReference>
<proteinExistence type="predicted"/>
<accession>A0A3E0KVJ7</accession>
<organism evidence="1 2">
    <name type="scientific">Microcystis flos-aquae TF09</name>
    <dbReference type="NCBI Taxonomy" id="2060473"/>
    <lineage>
        <taxon>Bacteria</taxon>
        <taxon>Bacillati</taxon>
        <taxon>Cyanobacteriota</taxon>
        <taxon>Cyanophyceae</taxon>
        <taxon>Oscillatoriophycideae</taxon>
        <taxon>Chroococcales</taxon>
        <taxon>Microcystaceae</taxon>
        <taxon>Microcystis</taxon>
    </lineage>
</organism>
<evidence type="ECO:0000313" key="1">
    <source>
        <dbReference type="EMBL" id="REJ39135.1"/>
    </source>
</evidence>
<dbReference type="Gene3D" id="3.30.1380.10">
    <property type="match status" value="1"/>
</dbReference>
<reference evidence="1 2" key="1">
    <citation type="submission" date="2017-10" db="EMBL/GenBank/DDBJ databases">
        <title>A large-scale comparative metagenomic study reveals the eutrophication-driven functional interactions in six Microcystis-epibionts communities.</title>
        <authorList>
            <person name="Li Q."/>
            <person name="Lin F."/>
        </authorList>
    </citation>
    <scope>NUCLEOTIDE SEQUENCE [LARGE SCALE GENOMIC DNA]</scope>
    <source>
        <strain evidence="1">TF09</strain>
    </source>
</reference>
<dbReference type="EMBL" id="QQWC01000008">
    <property type="protein sequence ID" value="REJ39135.1"/>
    <property type="molecule type" value="Genomic_DNA"/>
</dbReference>
<protein>
    <submittedName>
        <fullName evidence="1">Peptidoglycan-binding protein</fullName>
    </submittedName>
</protein>
<dbReference type="Proteomes" id="UP000256873">
    <property type="component" value="Unassembled WGS sequence"/>
</dbReference>
<dbReference type="AlphaFoldDB" id="A0A3E0KVJ7"/>
<gene>
    <name evidence="1" type="ORF">DWQ54_23445</name>
</gene>
<dbReference type="SUPFAM" id="SSF55166">
    <property type="entry name" value="Hedgehog/DD-peptidase"/>
    <property type="match status" value="1"/>
</dbReference>
<name>A0A3E0KVJ7_9CHRO</name>
<comment type="caution">
    <text evidence="1">The sequence shown here is derived from an EMBL/GenBank/DDBJ whole genome shotgun (WGS) entry which is preliminary data.</text>
</comment>